<evidence type="ECO:0000256" key="5">
    <source>
        <dbReference type="ARBA" id="ARBA00022692"/>
    </source>
</evidence>
<name>A0A8K0ULZ4_9AGAR</name>
<keyword evidence="4" id="KW-0597">Phosphoprotein</keyword>
<feature type="transmembrane region" description="Helical" evidence="9">
    <location>
        <begin position="141"/>
        <end position="165"/>
    </location>
</feature>
<dbReference type="Gene3D" id="1.10.4160.10">
    <property type="entry name" value="Hydantoin permease"/>
    <property type="match status" value="1"/>
</dbReference>
<evidence type="ECO:0000313" key="10">
    <source>
        <dbReference type="EMBL" id="KAH8097070.1"/>
    </source>
</evidence>
<feature type="transmembrane region" description="Helical" evidence="9">
    <location>
        <begin position="473"/>
        <end position="493"/>
    </location>
</feature>
<keyword evidence="6 9" id="KW-1133">Transmembrane helix</keyword>
<accession>A0A8K0ULZ4</accession>
<evidence type="ECO:0000256" key="6">
    <source>
        <dbReference type="ARBA" id="ARBA00022989"/>
    </source>
</evidence>
<feature type="transmembrane region" description="Helical" evidence="9">
    <location>
        <begin position="104"/>
        <end position="120"/>
    </location>
</feature>
<reference evidence="10" key="1">
    <citation type="journal article" date="2021" name="New Phytol.">
        <title>Evolutionary innovations through gain and loss of genes in the ectomycorrhizal Boletales.</title>
        <authorList>
            <person name="Wu G."/>
            <person name="Miyauchi S."/>
            <person name="Morin E."/>
            <person name="Kuo A."/>
            <person name="Drula E."/>
            <person name="Varga T."/>
            <person name="Kohler A."/>
            <person name="Feng B."/>
            <person name="Cao Y."/>
            <person name="Lipzen A."/>
            <person name="Daum C."/>
            <person name="Hundley H."/>
            <person name="Pangilinan J."/>
            <person name="Johnson J."/>
            <person name="Barry K."/>
            <person name="LaButti K."/>
            <person name="Ng V."/>
            <person name="Ahrendt S."/>
            <person name="Min B."/>
            <person name="Choi I.G."/>
            <person name="Park H."/>
            <person name="Plett J.M."/>
            <person name="Magnuson J."/>
            <person name="Spatafora J.W."/>
            <person name="Nagy L.G."/>
            <person name="Henrissat B."/>
            <person name="Grigoriev I.V."/>
            <person name="Yang Z.L."/>
            <person name="Xu J."/>
            <person name="Martin F.M."/>
        </authorList>
    </citation>
    <scope>NUCLEOTIDE SEQUENCE</scope>
    <source>
        <strain evidence="10">KKN 215</strain>
    </source>
</reference>
<dbReference type="GO" id="GO:0022857">
    <property type="term" value="F:transmembrane transporter activity"/>
    <property type="evidence" value="ECO:0007669"/>
    <property type="project" value="InterPro"/>
</dbReference>
<evidence type="ECO:0000256" key="3">
    <source>
        <dbReference type="ARBA" id="ARBA00022448"/>
    </source>
</evidence>
<feature type="transmembrane region" description="Helical" evidence="9">
    <location>
        <begin position="442"/>
        <end position="461"/>
    </location>
</feature>
<evidence type="ECO:0000256" key="8">
    <source>
        <dbReference type="PIRNR" id="PIRNR002744"/>
    </source>
</evidence>
<evidence type="ECO:0000256" key="9">
    <source>
        <dbReference type="SAM" id="Phobius"/>
    </source>
</evidence>
<feature type="transmembrane region" description="Helical" evidence="9">
    <location>
        <begin position="334"/>
        <end position="356"/>
    </location>
</feature>
<sequence length="504" mass="55666">MMNANDVRDEVKGDVEKRSSTDFVEVDDIYRDKQPLFSNQWTRRLLKWGIEERGITPTAEHERIDTQFHKIFFIFLSANFNILSFSAGTLGPVVFGLGLRDSCLSILFFNLLCSIPPAYLTTWGPKLGLRQMCQARYSFGYYGVIPICIFDLASFCGFCILNFILGGQTLSSVSGGTLSWNVGIVVIGIISLLISFCGYRVLTWYERLAWIPVLVVYIVALGVSGKHLSNPPPMEPASAAATLSFASTLAGFVITYSPLSSDYTMYFHPKVSSWKLFWYAYLGFNIPIILVQCLGAAAAVSVSAVPEWNAGYESGSVGGLIEAMLHPVGGFGKFLTVCLALSVVANVAPTFYSFGLTFQVFLPFTAKVPRYAFSLLAFAIILPLSIVGSHKFYDTLTNFLGLIGYWCCPFLGVILVEHFYFRKGNFSTYDLSCWNEPSKLPTGVAAVGACLLSVALIIPSMEQVWYVGPIAKHTGDIGFEMAFAVSALSYFPLRTVELRYRKMV</sequence>
<feature type="transmembrane region" description="Helical" evidence="9">
    <location>
        <begin position="368"/>
        <end position="387"/>
    </location>
</feature>
<keyword evidence="3 8" id="KW-0813">Transport</keyword>
<dbReference type="OrthoDB" id="2116389at2759"/>
<evidence type="ECO:0000256" key="7">
    <source>
        <dbReference type="ARBA" id="ARBA00023136"/>
    </source>
</evidence>
<evidence type="ECO:0000256" key="1">
    <source>
        <dbReference type="ARBA" id="ARBA00004141"/>
    </source>
</evidence>
<dbReference type="EMBL" id="JAEVFJ010000021">
    <property type="protein sequence ID" value="KAH8097070.1"/>
    <property type="molecule type" value="Genomic_DNA"/>
</dbReference>
<evidence type="ECO:0000313" key="11">
    <source>
        <dbReference type="Proteomes" id="UP000813824"/>
    </source>
</evidence>
<keyword evidence="11" id="KW-1185">Reference proteome</keyword>
<dbReference type="PANTHER" id="PTHR31806">
    <property type="entry name" value="PURINE-CYTOSINE PERMEASE FCY2-RELATED"/>
    <property type="match status" value="1"/>
</dbReference>
<proteinExistence type="inferred from homology"/>
<feature type="transmembrane region" description="Helical" evidence="9">
    <location>
        <begin position="399"/>
        <end position="421"/>
    </location>
</feature>
<dbReference type="FunFam" id="1.10.4160.10:FF:000002">
    <property type="entry name" value="Purine-cytosine permease fcyB"/>
    <property type="match status" value="1"/>
</dbReference>
<organism evidence="10 11">
    <name type="scientific">Cristinia sonorae</name>
    <dbReference type="NCBI Taxonomy" id="1940300"/>
    <lineage>
        <taxon>Eukaryota</taxon>
        <taxon>Fungi</taxon>
        <taxon>Dikarya</taxon>
        <taxon>Basidiomycota</taxon>
        <taxon>Agaricomycotina</taxon>
        <taxon>Agaricomycetes</taxon>
        <taxon>Agaricomycetidae</taxon>
        <taxon>Agaricales</taxon>
        <taxon>Pleurotineae</taxon>
        <taxon>Stephanosporaceae</taxon>
        <taxon>Cristinia</taxon>
    </lineage>
</organism>
<dbReference type="Pfam" id="PF02133">
    <property type="entry name" value="Transp_cyt_pur"/>
    <property type="match status" value="1"/>
</dbReference>
<feature type="transmembrane region" description="Helical" evidence="9">
    <location>
        <begin position="276"/>
        <end position="300"/>
    </location>
</feature>
<dbReference type="Proteomes" id="UP000813824">
    <property type="component" value="Unassembled WGS sequence"/>
</dbReference>
<feature type="transmembrane region" description="Helical" evidence="9">
    <location>
        <begin position="71"/>
        <end position="98"/>
    </location>
</feature>
<feature type="transmembrane region" description="Helical" evidence="9">
    <location>
        <begin position="237"/>
        <end position="256"/>
    </location>
</feature>
<dbReference type="InterPro" id="IPR001248">
    <property type="entry name" value="Pur-cyt_permease"/>
</dbReference>
<dbReference type="GO" id="GO:0015851">
    <property type="term" value="P:nucleobase transport"/>
    <property type="evidence" value="ECO:0007669"/>
    <property type="project" value="UniProtKB-ARBA"/>
</dbReference>
<dbReference type="PIRSF" id="PIRSF002744">
    <property type="entry name" value="Pur-cyt_permease"/>
    <property type="match status" value="1"/>
</dbReference>
<comment type="similarity">
    <text evidence="2 8">Belongs to the purine-cytosine permease (2.A.39) family.</text>
</comment>
<comment type="caution">
    <text evidence="10">The sequence shown here is derived from an EMBL/GenBank/DDBJ whole genome shotgun (WGS) entry which is preliminary data.</text>
</comment>
<feature type="transmembrane region" description="Helical" evidence="9">
    <location>
        <begin position="208"/>
        <end position="225"/>
    </location>
</feature>
<keyword evidence="7 8" id="KW-0472">Membrane</keyword>
<dbReference type="AlphaFoldDB" id="A0A8K0ULZ4"/>
<evidence type="ECO:0000256" key="2">
    <source>
        <dbReference type="ARBA" id="ARBA00008974"/>
    </source>
</evidence>
<keyword evidence="5 9" id="KW-0812">Transmembrane</keyword>
<comment type="subcellular location">
    <subcellularLocation>
        <location evidence="1">Membrane</location>
        <topology evidence="1">Multi-pass membrane protein</topology>
    </subcellularLocation>
</comment>
<dbReference type="InterPro" id="IPR026030">
    <property type="entry name" value="Pur-cyt_permease_Fcy2/21/22"/>
</dbReference>
<dbReference type="PANTHER" id="PTHR31806:SF5">
    <property type="entry name" value="PURINE-CYTOSINE PERMEASE FCY21"/>
    <property type="match status" value="1"/>
</dbReference>
<gene>
    <name evidence="10" type="ORF">BXZ70DRAFT_944152</name>
</gene>
<feature type="transmembrane region" description="Helical" evidence="9">
    <location>
        <begin position="177"/>
        <end position="196"/>
    </location>
</feature>
<evidence type="ECO:0000256" key="4">
    <source>
        <dbReference type="ARBA" id="ARBA00022553"/>
    </source>
</evidence>
<protein>
    <submittedName>
        <fullName evidence="10">NCS cytosine-purine permease</fullName>
    </submittedName>
</protein>
<dbReference type="GO" id="GO:0005886">
    <property type="term" value="C:plasma membrane"/>
    <property type="evidence" value="ECO:0007669"/>
    <property type="project" value="TreeGrafter"/>
</dbReference>